<sequence length="263" mass="30795">MDLWFTPLPRESKAIDAARMRNKTRDKLLQREVDQLENKLRASQNKIILQKTEVKDFHKTINPDVKKSVVYPLGLTDEERHRYQMLRKTSVPSMTLEEFDQKMADKRRKKIFNSSESDITSILHENRANDVLVVNESKTPMYKQKTILRDTLKRFTPNGDVHIKYKLKEGNPRQRLGSYPNASTMIANGDDSETLFTDVSRRGRRSTVAEIKYNPSFYNEDNQKQHDKVTYNKQNIQKFNILLRDSIEGIGNLLEEDTEEESN</sequence>
<dbReference type="AlphaFoldDB" id="A0ABD3WAW4"/>
<keyword evidence="3" id="KW-1185">Reference proteome</keyword>
<dbReference type="Proteomes" id="UP001634394">
    <property type="component" value="Unassembled WGS sequence"/>
</dbReference>
<evidence type="ECO:0000256" key="1">
    <source>
        <dbReference type="SAM" id="Coils"/>
    </source>
</evidence>
<reference evidence="2 3" key="1">
    <citation type="submission" date="2024-11" db="EMBL/GenBank/DDBJ databases">
        <title>Chromosome-level genome assembly of the freshwater bivalve Anodonta woodiana.</title>
        <authorList>
            <person name="Chen X."/>
        </authorList>
    </citation>
    <scope>NUCLEOTIDE SEQUENCE [LARGE SCALE GENOMIC DNA]</scope>
    <source>
        <strain evidence="2">MN2024</strain>
        <tissue evidence="2">Gills</tissue>
    </source>
</reference>
<gene>
    <name evidence="2" type="ORF">ACJMK2_042361</name>
</gene>
<protein>
    <submittedName>
        <fullName evidence="2">Uncharacterized protein</fullName>
    </submittedName>
</protein>
<accession>A0ABD3WAW4</accession>
<feature type="coiled-coil region" evidence="1">
    <location>
        <begin position="26"/>
        <end position="53"/>
    </location>
</feature>
<keyword evidence="1" id="KW-0175">Coiled coil</keyword>
<proteinExistence type="predicted"/>
<name>A0ABD3WAW4_SINWO</name>
<evidence type="ECO:0000313" key="2">
    <source>
        <dbReference type="EMBL" id="KAL3869710.1"/>
    </source>
</evidence>
<comment type="caution">
    <text evidence="2">The sequence shown here is derived from an EMBL/GenBank/DDBJ whole genome shotgun (WGS) entry which is preliminary data.</text>
</comment>
<dbReference type="EMBL" id="JBJQND010000008">
    <property type="protein sequence ID" value="KAL3869710.1"/>
    <property type="molecule type" value="Genomic_DNA"/>
</dbReference>
<organism evidence="2 3">
    <name type="scientific">Sinanodonta woodiana</name>
    <name type="common">Chinese pond mussel</name>
    <name type="synonym">Anodonta woodiana</name>
    <dbReference type="NCBI Taxonomy" id="1069815"/>
    <lineage>
        <taxon>Eukaryota</taxon>
        <taxon>Metazoa</taxon>
        <taxon>Spiralia</taxon>
        <taxon>Lophotrochozoa</taxon>
        <taxon>Mollusca</taxon>
        <taxon>Bivalvia</taxon>
        <taxon>Autobranchia</taxon>
        <taxon>Heteroconchia</taxon>
        <taxon>Palaeoheterodonta</taxon>
        <taxon>Unionida</taxon>
        <taxon>Unionoidea</taxon>
        <taxon>Unionidae</taxon>
        <taxon>Unioninae</taxon>
        <taxon>Sinanodonta</taxon>
    </lineage>
</organism>
<evidence type="ECO:0000313" key="3">
    <source>
        <dbReference type="Proteomes" id="UP001634394"/>
    </source>
</evidence>